<organism evidence="2">
    <name type="scientific">Anopheles funestus</name>
    <name type="common">African malaria mosquito</name>
    <dbReference type="NCBI Taxonomy" id="62324"/>
    <lineage>
        <taxon>Eukaryota</taxon>
        <taxon>Metazoa</taxon>
        <taxon>Ecdysozoa</taxon>
        <taxon>Arthropoda</taxon>
        <taxon>Hexapoda</taxon>
        <taxon>Insecta</taxon>
        <taxon>Pterygota</taxon>
        <taxon>Neoptera</taxon>
        <taxon>Endopterygota</taxon>
        <taxon>Diptera</taxon>
        <taxon>Nematocera</taxon>
        <taxon>Culicoidea</taxon>
        <taxon>Culicidae</taxon>
        <taxon>Anophelinae</taxon>
        <taxon>Anopheles</taxon>
    </lineage>
</organism>
<reference evidence="2" key="1">
    <citation type="submission" date="2020-05" db="UniProtKB">
        <authorList>
            <consortium name="EnsemblMetazoa"/>
        </authorList>
    </citation>
    <scope>IDENTIFICATION</scope>
    <source>
        <strain evidence="2">FUMOZ</strain>
    </source>
</reference>
<feature type="signal peptide" evidence="1">
    <location>
        <begin position="1"/>
        <end position="21"/>
    </location>
</feature>
<evidence type="ECO:0000256" key="1">
    <source>
        <dbReference type="SAM" id="SignalP"/>
    </source>
</evidence>
<dbReference type="EnsemblMetazoa" id="AFUN000747-RA">
    <property type="protein sequence ID" value="AFUN000747-PA"/>
    <property type="gene ID" value="AFUN000747"/>
</dbReference>
<dbReference type="VEuPathDB" id="VectorBase:AFUN000747"/>
<name>A0A182R3K6_ANOFN</name>
<dbReference type="AlphaFoldDB" id="A0A182R3K6"/>
<accession>A0A182R3K6</accession>
<evidence type="ECO:0000313" key="2">
    <source>
        <dbReference type="EnsemblMetazoa" id="AFUN000747-PA"/>
    </source>
</evidence>
<feature type="chain" id="PRO_5021332584" evidence="1">
    <location>
        <begin position="22"/>
        <end position="81"/>
    </location>
</feature>
<proteinExistence type="predicted"/>
<dbReference type="VEuPathDB" id="VectorBase:AFUN2_002067"/>
<sequence length="81" mass="8657">MKYTIAIVLIALFAVISISQAMPQPEDAEAASNEGASADIKFEVELSPEELVALESLGGRAFDWKKWLGIAAQVIPIVIGN</sequence>
<keyword evidence="1" id="KW-0732">Signal</keyword>
<protein>
    <submittedName>
        <fullName evidence="2">Uncharacterized protein</fullName>
    </submittedName>
</protein>